<evidence type="ECO:0000313" key="1">
    <source>
        <dbReference type="EMBL" id="MCQ4793501.1"/>
    </source>
</evidence>
<dbReference type="RefSeq" id="WP_256134528.1">
    <property type="nucleotide sequence ID" value="NZ_JANFYM010000010.1"/>
</dbReference>
<comment type="caution">
    <text evidence="1">The sequence shown here is derived from an EMBL/GenBank/DDBJ whole genome shotgun (WGS) entry which is preliminary data.</text>
</comment>
<protein>
    <submittedName>
        <fullName evidence="1">Uncharacterized protein</fullName>
    </submittedName>
</protein>
<reference evidence="1" key="1">
    <citation type="submission" date="2022-06" db="EMBL/GenBank/DDBJ databases">
        <title>Isolation of gut microbiota from human fecal samples.</title>
        <authorList>
            <person name="Pamer E.G."/>
            <person name="Barat B."/>
            <person name="Waligurski E."/>
            <person name="Medina S."/>
            <person name="Paddock L."/>
            <person name="Mostad J."/>
        </authorList>
    </citation>
    <scope>NUCLEOTIDE SEQUENCE</scope>
    <source>
        <strain evidence="1">SL.1.01</strain>
    </source>
</reference>
<sequence>MTDVTTKLIHDTFIQNRPDKVGEQEAEELFNRWLEFHGFQPEEQPIAPAGFEYETVKTKEDSTPSSDDLDAIALASDNATNSAAMISDVMDSLPESTQEALACALNDFDCAAEHLHRLLDKYDYKPLEEREED</sequence>
<name>A0AAW5K0N6_BIFAD</name>
<dbReference type="Proteomes" id="UP001206013">
    <property type="component" value="Unassembled WGS sequence"/>
</dbReference>
<evidence type="ECO:0000313" key="2">
    <source>
        <dbReference type="Proteomes" id="UP001206013"/>
    </source>
</evidence>
<accession>A0AAW5K0N6</accession>
<dbReference type="EMBL" id="JANFYM010000010">
    <property type="protein sequence ID" value="MCQ4793501.1"/>
    <property type="molecule type" value="Genomic_DNA"/>
</dbReference>
<organism evidence="1 2">
    <name type="scientific">Bifidobacterium adolescentis</name>
    <dbReference type="NCBI Taxonomy" id="1680"/>
    <lineage>
        <taxon>Bacteria</taxon>
        <taxon>Bacillati</taxon>
        <taxon>Actinomycetota</taxon>
        <taxon>Actinomycetes</taxon>
        <taxon>Bifidobacteriales</taxon>
        <taxon>Bifidobacteriaceae</taxon>
        <taxon>Bifidobacterium</taxon>
    </lineage>
</organism>
<dbReference type="AlphaFoldDB" id="A0AAW5K0N6"/>
<gene>
    <name evidence="1" type="ORF">NE692_08525</name>
</gene>
<proteinExistence type="predicted"/>